<dbReference type="RefSeq" id="WP_190477348.1">
    <property type="nucleotide sequence ID" value="NZ_JACOFT010000001.1"/>
</dbReference>
<keyword evidence="8" id="KW-0443">Lipid metabolism</keyword>
<keyword evidence="5" id="KW-0812">Transmembrane</keyword>
<protein>
    <recommendedName>
        <fullName evidence="11">Lipase helper protein</fullName>
    </recommendedName>
    <alternativeName>
        <fullName evidence="12">Lipase modulator</fullName>
    </alternativeName>
</protein>
<keyword evidence="14" id="KW-1185">Reference proteome</keyword>
<dbReference type="SUPFAM" id="SSF158855">
    <property type="entry name" value="Lipase chaperone-like"/>
    <property type="match status" value="1"/>
</dbReference>
<evidence type="ECO:0000256" key="4">
    <source>
        <dbReference type="ARBA" id="ARBA00022519"/>
    </source>
</evidence>
<evidence type="ECO:0000313" key="13">
    <source>
        <dbReference type="EMBL" id="MBC3810508.1"/>
    </source>
</evidence>
<evidence type="ECO:0000256" key="10">
    <source>
        <dbReference type="ARBA" id="ARBA00023186"/>
    </source>
</evidence>
<evidence type="ECO:0000256" key="2">
    <source>
        <dbReference type="ARBA" id="ARBA00010358"/>
    </source>
</evidence>
<evidence type="ECO:0000256" key="9">
    <source>
        <dbReference type="ARBA" id="ARBA00023136"/>
    </source>
</evidence>
<proteinExistence type="inferred from homology"/>
<evidence type="ECO:0000256" key="3">
    <source>
        <dbReference type="ARBA" id="ARBA00022475"/>
    </source>
</evidence>
<keyword evidence="10" id="KW-0143">Chaperone</keyword>
<comment type="subcellular location">
    <subcellularLocation>
        <location evidence="1">Cell inner membrane</location>
        <topology evidence="1">Single-pass membrane protein</topology>
        <orientation evidence="1">Periplasmic side</orientation>
    </subcellularLocation>
</comment>
<comment type="similarity">
    <text evidence="2">Belongs to the lipase chaperone family.</text>
</comment>
<evidence type="ECO:0000256" key="7">
    <source>
        <dbReference type="ARBA" id="ARBA00022989"/>
    </source>
</evidence>
<reference evidence="13 14" key="1">
    <citation type="submission" date="2020-08" db="EMBL/GenBank/DDBJ databases">
        <title>Novel species isolated from subtropical streams in China.</title>
        <authorList>
            <person name="Lu H."/>
        </authorList>
    </citation>
    <scope>NUCLEOTIDE SEQUENCE [LARGE SCALE GENOMIC DNA]</scope>
    <source>
        <strain evidence="13 14">CCTCC AB 2015119</strain>
    </source>
</reference>
<keyword evidence="7" id="KW-1133">Transmembrane helix</keyword>
<keyword evidence="3" id="KW-1003">Cell membrane</keyword>
<gene>
    <name evidence="13" type="ORF">H8K26_03565</name>
</gene>
<dbReference type="Proteomes" id="UP000637632">
    <property type="component" value="Unassembled WGS sequence"/>
</dbReference>
<evidence type="ECO:0000256" key="6">
    <source>
        <dbReference type="ARBA" id="ARBA00022963"/>
    </source>
</evidence>
<evidence type="ECO:0000256" key="5">
    <source>
        <dbReference type="ARBA" id="ARBA00022692"/>
    </source>
</evidence>
<evidence type="ECO:0000313" key="14">
    <source>
        <dbReference type="Proteomes" id="UP000637632"/>
    </source>
</evidence>
<dbReference type="EMBL" id="JACOFT010000001">
    <property type="protein sequence ID" value="MBC3810508.1"/>
    <property type="molecule type" value="Genomic_DNA"/>
</dbReference>
<dbReference type="InterPro" id="IPR004961">
    <property type="entry name" value="Lipase_chaperone"/>
</dbReference>
<dbReference type="Pfam" id="PF03280">
    <property type="entry name" value="Lipase_chap"/>
    <property type="match status" value="1"/>
</dbReference>
<comment type="caution">
    <text evidence="13">The sequence shown here is derived from an EMBL/GenBank/DDBJ whole genome shotgun (WGS) entry which is preliminary data.</text>
</comment>
<evidence type="ECO:0000256" key="12">
    <source>
        <dbReference type="ARBA" id="ARBA00031542"/>
    </source>
</evidence>
<accession>A0ABR6XCR6</accession>
<evidence type="ECO:0000256" key="1">
    <source>
        <dbReference type="ARBA" id="ARBA00004383"/>
    </source>
</evidence>
<name>A0ABR6XCR6_9BURK</name>
<evidence type="ECO:0000256" key="11">
    <source>
        <dbReference type="ARBA" id="ARBA00030948"/>
    </source>
</evidence>
<keyword evidence="4" id="KW-0997">Cell inner membrane</keyword>
<organism evidence="13 14">
    <name type="scientific">Undibacterium aquatile</name>
    <dbReference type="NCBI Taxonomy" id="1537398"/>
    <lineage>
        <taxon>Bacteria</taxon>
        <taxon>Pseudomonadati</taxon>
        <taxon>Pseudomonadota</taxon>
        <taxon>Betaproteobacteria</taxon>
        <taxon>Burkholderiales</taxon>
        <taxon>Oxalobacteraceae</taxon>
        <taxon>Undibacterium</taxon>
    </lineage>
</organism>
<evidence type="ECO:0000256" key="8">
    <source>
        <dbReference type="ARBA" id="ARBA00023098"/>
    </source>
</evidence>
<keyword evidence="6" id="KW-0442">Lipid degradation</keyword>
<sequence>MKTRNLTFLAATLILIVASFFLMSKQGSHEEQAIRLTPQDRMFSFVRSMEGTSVDGQATQADDGNLVVNAELRLMFDYYLAATGEKSIPDIKREIETVLDQKLKPHAAAQAKELLTRYLAYKQALLDLEKNTGASATSHTNNMSNDMISAMQNRWQSMQKLRLQFFSAKDNQALFGFDDAYDMDALARLEISQNPAYSDKQKQEKLQALDATMSQELREAKSAPYQIIRLEEQAQQLRSSGASEDDIYRMRAAAVSPEAANRLADLDREEAEWKIRIANYLEQRRQLLSRDENKSTTDKIAALQQLRDRYFSIQEQNRLAAYE</sequence>
<keyword evidence="9" id="KW-0472">Membrane</keyword>